<dbReference type="InterPro" id="IPR038225">
    <property type="entry name" value="TagF_sf"/>
</dbReference>
<accession>A0ABU0LL85</accession>
<keyword evidence="2" id="KW-1185">Reference proteome</keyword>
<organism evidence="1 2">
    <name type="scientific">Ancylobacter amanitiformis</name>
    <dbReference type="NCBI Taxonomy" id="217069"/>
    <lineage>
        <taxon>Bacteria</taxon>
        <taxon>Pseudomonadati</taxon>
        <taxon>Pseudomonadota</taxon>
        <taxon>Alphaproteobacteria</taxon>
        <taxon>Hyphomicrobiales</taxon>
        <taxon>Xanthobacteraceae</taxon>
        <taxon>Ancylobacter</taxon>
    </lineage>
</organism>
<dbReference type="EMBL" id="JAUSVR010000001">
    <property type="protein sequence ID" value="MDQ0509454.1"/>
    <property type="molecule type" value="Genomic_DNA"/>
</dbReference>
<protein>
    <submittedName>
        <fullName evidence="1">Type VI secretion system protein ImpM</fullName>
    </submittedName>
</protein>
<dbReference type="Pfam" id="PF09867">
    <property type="entry name" value="TagF_N"/>
    <property type="match status" value="1"/>
</dbReference>
<dbReference type="Proteomes" id="UP001235094">
    <property type="component" value="Unassembled WGS sequence"/>
</dbReference>
<reference evidence="1 2" key="1">
    <citation type="submission" date="2023-07" db="EMBL/GenBank/DDBJ databases">
        <title>Genomic Encyclopedia of Type Strains, Phase IV (KMG-IV): sequencing the most valuable type-strain genomes for metagenomic binning, comparative biology and taxonomic classification.</title>
        <authorList>
            <person name="Goeker M."/>
        </authorList>
    </citation>
    <scope>NUCLEOTIDE SEQUENCE [LARGE SCALE GENOMIC DNA]</scope>
    <source>
        <strain evidence="1 2">DSM 15561</strain>
    </source>
</reference>
<dbReference type="Gene3D" id="3.40.1730.10">
    <property type="entry name" value="pa0076 domain"/>
    <property type="match status" value="1"/>
</dbReference>
<evidence type="ECO:0000313" key="1">
    <source>
        <dbReference type="EMBL" id="MDQ0509454.1"/>
    </source>
</evidence>
<evidence type="ECO:0000313" key="2">
    <source>
        <dbReference type="Proteomes" id="UP001235094"/>
    </source>
</evidence>
<gene>
    <name evidence="1" type="ORF">QOZ99_000331</name>
</gene>
<dbReference type="NCBIfam" id="TIGR03373">
    <property type="entry name" value="VI_minor_4"/>
    <property type="match status" value="1"/>
</dbReference>
<proteinExistence type="predicted"/>
<comment type="caution">
    <text evidence="1">The sequence shown here is derived from an EMBL/GenBank/DDBJ whole genome shotgun (WGS) entry which is preliminary data.</text>
</comment>
<dbReference type="PIRSF" id="PIRSF029287">
    <property type="entry name" value="UCP029287"/>
    <property type="match status" value="1"/>
</dbReference>
<sequence>MSSPNRRGGGLFGKIPTTDDFIRRHLPLGFVTPWERWIASVIGGDGTLSREMWIQRYLTSPPWHFALDPGVAGPCGWVGVLISSVDSFGRAFPLTLAVPFSRSCGLLDLHEETHRLAGTLETMALDLIEGDMPVDVAAEYLATLHLAALPERHSVWRQVRGNVRQGNRLWILTGRRHRSVGCAASDLLTGVLREQANRPAGLTCWWHEGWGDFPPANVLVQGLPGVDTYMRMMDGAWTDDLPAQPLAREAPR</sequence>
<name>A0ABU0LL85_9HYPH</name>
<dbReference type="RefSeq" id="WP_306888139.1">
    <property type="nucleotide sequence ID" value="NZ_JAUSVR010000001.1"/>
</dbReference>
<dbReference type="InterPro" id="IPR017748">
    <property type="entry name" value="TagF"/>
</dbReference>